<dbReference type="InterPro" id="IPR004094">
    <property type="entry name" value="Antistasin-like"/>
</dbReference>
<reference evidence="6" key="1">
    <citation type="submission" date="2019-08" db="EMBL/GenBank/DDBJ databases">
        <title>The improved chromosome-level genome for the pearl oyster Pinctada fucata martensii using PacBio sequencing and Hi-C.</title>
        <authorList>
            <person name="Zheng Z."/>
        </authorList>
    </citation>
    <scope>NUCLEOTIDE SEQUENCE</scope>
    <source>
        <strain evidence="6">ZZ-2019</strain>
        <tissue evidence="6">Adductor muscle</tissue>
    </source>
</reference>
<dbReference type="AlphaFoldDB" id="A0AA88Y9D4"/>
<dbReference type="PROSITE" id="PS51252">
    <property type="entry name" value="ANTISTASIN"/>
    <property type="match status" value="1"/>
</dbReference>
<dbReference type="Proteomes" id="UP001186944">
    <property type="component" value="Unassembled WGS sequence"/>
</dbReference>
<keyword evidence="7" id="KW-1185">Reference proteome</keyword>
<feature type="chain" id="PRO_5041663869" description="Antistasin-like domain-containing protein" evidence="4">
    <location>
        <begin position="21"/>
        <end position="445"/>
    </location>
</feature>
<dbReference type="GO" id="GO:0004867">
    <property type="term" value="F:serine-type endopeptidase inhibitor activity"/>
    <property type="evidence" value="ECO:0007669"/>
    <property type="project" value="UniProtKB-KW"/>
</dbReference>
<protein>
    <recommendedName>
        <fullName evidence="5">Antistasin-like domain-containing protein</fullName>
    </recommendedName>
</protein>
<dbReference type="Gene3D" id="2.10.22.10">
    <property type="entry name" value="Antistasin, domain 1"/>
    <property type="match status" value="2"/>
</dbReference>
<feature type="compositionally biased region" description="Gly residues" evidence="3">
    <location>
        <begin position="243"/>
        <end position="262"/>
    </location>
</feature>
<proteinExistence type="predicted"/>
<name>A0AA88Y9D4_PINIB</name>
<feature type="signal peptide" evidence="4">
    <location>
        <begin position="1"/>
        <end position="20"/>
    </location>
</feature>
<keyword evidence="1" id="KW-0646">Protease inhibitor</keyword>
<organism evidence="6 7">
    <name type="scientific">Pinctada imbricata</name>
    <name type="common">Atlantic pearl-oyster</name>
    <name type="synonym">Pinctada martensii</name>
    <dbReference type="NCBI Taxonomy" id="66713"/>
    <lineage>
        <taxon>Eukaryota</taxon>
        <taxon>Metazoa</taxon>
        <taxon>Spiralia</taxon>
        <taxon>Lophotrochozoa</taxon>
        <taxon>Mollusca</taxon>
        <taxon>Bivalvia</taxon>
        <taxon>Autobranchia</taxon>
        <taxon>Pteriomorphia</taxon>
        <taxon>Pterioida</taxon>
        <taxon>Pterioidea</taxon>
        <taxon>Pteriidae</taxon>
        <taxon>Pinctada</taxon>
    </lineage>
</organism>
<feature type="region of interest" description="Disordered" evidence="3">
    <location>
        <begin position="29"/>
        <end position="103"/>
    </location>
</feature>
<evidence type="ECO:0000259" key="5">
    <source>
        <dbReference type="PROSITE" id="PS51252"/>
    </source>
</evidence>
<feature type="domain" description="Antistasin-like" evidence="5">
    <location>
        <begin position="362"/>
        <end position="387"/>
    </location>
</feature>
<evidence type="ECO:0000313" key="6">
    <source>
        <dbReference type="EMBL" id="KAK3094764.1"/>
    </source>
</evidence>
<evidence type="ECO:0000256" key="2">
    <source>
        <dbReference type="ARBA" id="ARBA00022900"/>
    </source>
</evidence>
<keyword evidence="2" id="KW-0722">Serine protease inhibitor</keyword>
<sequence length="445" mass="44454">MRKLLFFLVLAIIYLNYAECKEQREENLNKNAHKQKKRFSFPGMPSMGGRSGGPGGGMGMGGPGGGSMGGPGGGMGGMGAGGPFHGGGGPSSGGPMGMSGMGGGPGAGGHTLYNPSHCLQKEIICPQWCVMQDEFGCRSCPCGPGGGMLAGSMGSFMSHMPYIGSQPFSHVSQSSTSQKDCLAVKLCESQCAGAYSLGNTGADGCPTCTCNTHTSAVSSGGSMPSFGGMGGGGGGFGGGGFGGGPFSMGGGRPGGGSSGGGSSSSSSSSSSATSSGSSGNSVTNNYYYFTGGSGSSGISTVTGVQPAPSTYTIQCRMEEVCTQTCGGNYELGEYTSDGCPSCVCPPKQQVVYTVATVYQVKCPEMSCAYGCKVGYKCGTDGCPTCECALPNGYQAHEVVVQHQLVCSTSFACHSRCDVGYQCGNDGCPTCDCLAGTIKPQTGKLP</sequence>
<accession>A0AA88Y9D4</accession>
<gene>
    <name evidence="6" type="ORF">FSP39_005918</name>
</gene>
<evidence type="ECO:0000256" key="3">
    <source>
        <dbReference type="SAM" id="MobiDB-lite"/>
    </source>
</evidence>
<feature type="compositionally biased region" description="Low complexity" evidence="3">
    <location>
        <begin position="263"/>
        <end position="279"/>
    </location>
</feature>
<comment type="caution">
    <text evidence="6">The sequence shown here is derived from an EMBL/GenBank/DDBJ whole genome shotgun (WGS) entry which is preliminary data.</text>
</comment>
<dbReference type="EMBL" id="VSWD01000008">
    <property type="protein sequence ID" value="KAK3094764.1"/>
    <property type="molecule type" value="Genomic_DNA"/>
</dbReference>
<feature type="region of interest" description="Disordered" evidence="3">
    <location>
        <begin position="243"/>
        <end position="279"/>
    </location>
</feature>
<keyword evidence="4" id="KW-0732">Signal</keyword>
<evidence type="ECO:0000313" key="7">
    <source>
        <dbReference type="Proteomes" id="UP001186944"/>
    </source>
</evidence>
<feature type="compositionally biased region" description="Gly residues" evidence="3">
    <location>
        <begin position="49"/>
        <end position="103"/>
    </location>
</feature>
<evidence type="ECO:0000256" key="1">
    <source>
        <dbReference type="ARBA" id="ARBA00022690"/>
    </source>
</evidence>
<evidence type="ECO:0000256" key="4">
    <source>
        <dbReference type="SAM" id="SignalP"/>
    </source>
</evidence>